<protein>
    <recommendedName>
        <fullName evidence="4">TfoX N-terminal domain-containing protein</fullName>
    </recommendedName>
</protein>
<evidence type="ECO:0008006" key="4">
    <source>
        <dbReference type="Google" id="ProtNLM"/>
    </source>
</evidence>
<reference evidence="2 3" key="1">
    <citation type="submission" date="2020-10" db="EMBL/GenBank/DDBJ databases">
        <title>Identification of Nocardia species via Next-generation sequencing and recognition of intraspecies genetic diversity.</title>
        <authorList>
            <person name="Li P."/>
            <person name="Li P."/>
            <person name="Lu B."/>
        </authorList>
    </citation>
    <scope>NUCLEOTIDE SEQUENCE [LARGE SCALE GENOMIC DNA]</scope>
    <source>
        <strain evidence="2 3">BJ06-0157</strain>
    </source>
</reference>
<evidence type="ECO:0000256" key="1">
    <source>
        <dbReference type="SAM" id="MobiDB-lite"/>
    </source>
</evidence>
<evidence type="ECO:0000313" key="2">
    <source>
        <dbReference type="EMBL" id="MBF6297586.1"/>
    </source>
</evidence>
<dbReference type="EMBL" id="JADLQX010000005">
    <property type="protein sequence ID" value="MBF6297586.1"/>
    <property type="molecule type" value="Genomic_DNA"/>
</dbReference>
<comment type="caution">
    <text evidence="2">The sequence shown here is derived from an EMBL/GenBank/DDBJ whole genome shotgun (WGS) entry which is preliminary data.</text>
</comment>
<gene>
    <name evidence="2" type="ORF">IU459_08510</name>
</gene>
<name>A0ABS0CLU8_9NOCA</name>
<dbReference type="Proteomes" id="UP000702209">
    <property type="component" value="Unassembled WGS sequence"/>
</dbReference>
<organism evidence="2 3">
    <name type="scientific">Nocardia amamiensis</name>
    <dbReference type="NCBI Taxonomy" id="404578"/>
    <lineage>
        <taxon>Bacteria</taxon>
        <taxon>Bacillati</taxon>
        <taxon>Actinomycetota</taxon>
        <taxon>Actinomycetes</taxon>
        <taxon>Mycobacteriales</taxon>
        <taxon>Nocardiaceae</taxon>
        <taxon>Nocardia</taxon>
    </lineage>
</organism>
<accession>A0ABS0CLU8</accession>
<dbReference type="RefSeq" id="WP_195128940.1">
    <property type="nucleotide sequence ID" value="NZ_JADLQX010000005.1"/>
</dbReference>
<sequence>MAKHHAESSPSDQSGGDARDLYDELTDDLLYDPAIGRATMMGYPCVRLAGRFLASFDDKAGSLVVKLPRERVAELVDSGTGDPFAPAGKVFREWVAIPTADRELWRTLLDEAAAFARRSLAEKR</sequence>
<keyword evidence="3" id="KW-1185">Reference proteome</keyword>
<proteinExistence type="predicted"/>
<feature type="region of interest" description="Disordered" evidence="1">
    <location>
        <begin position="1"/>
        <end position="20"/>
    </location>
</feature>
<evidence type="ECO:0000313" key="3">
    <source>
        <dbReference type="Proteomes" id="UP000702209"/>
    </source>
</evidence>